<dbReference type="Proteomes" id="UP000198551">
    <property type="component" value="Unassembled WGS sequence"/>
</dbReference>
<accession>A0A1C4U6T6</accession>
<dbReference type="InterPro" id="IPR050807">
    <property type="entry name" value="TransReg_Diox_bact_type"/>
</dbReference>
<evidence type="ECO:0000259" key="2">
    <source>
        <dbReference type="PROSITE" id="PS50943"/>
    </source>
</evidence>
<dbReference type="InterPro" id="IPR001387">
    <property type="entry name" value="Cro/C1-type_HTH"/>
</dbReference>
<dbReference type="InterPro" id="IPR010982">
    <property type="entry name" value="Lambda_DNA-bd_dom_sf"/>
</dbReference>
<protein>
    <submittedName>
        <fullName evidence="3">Helix-turn-helix</fullName>
    </submittedName>
</protein>
<name>A0A1C4U6T6_9ACTN</name>
<keyword evidence="1" id="KW-0238">DNA-binding</keyword>
<dbReference type="GO" id="GO:0003700">
    <property type="term" value="F:DNA-binding transcription factor activity"/>
    <property type="evidence" value="ECO:0007669"/>
    <property type="project" value="TreeGrafter"/>
</dbReference>
<dbReference type="PANTHER" id="PTHR46797:SF1">
    <property type="entry name" value="METHYLPHOSPHONATE SYNTHASE"/>
    <property type="match status" value="1"/>
</dbReference>
<reference evidence="4" key="1">
    <citation type="submission" date="2016-06" db="EMBL/GenBank/DDBJ databases">
        <authorList>
            <person name="Varghese N."/>
        </authorList>
    </citation>
    <scope>NUCLEOTIDE SEQUENCE [LARGE SCALE GENOMIC DNA]</scope>
    <source>
        <strain evidence="4">DSM 45555</strain>
    </source>
</reference>
<dbReference type="Gene3D" id="1.10.260.40">
    <property type="entry name" value="lambda repressor-like DNA-binding domains"/>
    <property type="match status" value="1"/>
</dbReference>
<dbReference type="PROSITE" id="PS50943">
    <property type="entry name" value="HTH_CROC1"/>
    <property type="match status" value="1"/>
</dbReference>
<organism evidence="3 4">
    <name type="scientific">Micromonospora marina</name>
    <dbReference type="NCBI Taxonomy" id="307120"/>
    <lineage>
        <taxon>Bacteria</taxon>
        <taxon>Bacillati</taxon>
        <taxon>Actinomycetota</taxon>
        <taxon>Actinomycetes</taxon>
        <taxon>Micromonosporales</taxon>
        <taxon>Micromonosporaceae</taxon>
        <taxon>Micromonospora</taxon>
    </lineage>
</organism>
<evidence type="ECO:0000256" key="1">
    <source>
        <dbReference type="ARBA" id="ARBA00023125"/>
    </source>
</evidence>
<evidence type="ECO:0000313" key="4">
    <source>
        <dbReference type="Proteomes" id="UP000198551"/>
    </source>
</evidence>
<dbReference type="SMART" id="SM00530">
    <property type="entry name" value="HTH_XRE"/>
    <property type="match status" value="1"/>
</dbReference>
<proteinExistence type="predicted"/>
<dbReference type="Pfam" id="PF01381">
    <property type="entry name" value="HTH_3"/>
    <property type="match status" value="1"/>
</dbReference>
<dbReference type="AlphaFoldDB" id="A0A1C4U6T6"/>
<dbReference type="SUPFAM" id="SSF47413">
    <property type="entry name" value="lambda repressor-like DNA-binding domains"/>
    <property type="match status" value="1"/>
</dbReference>
<dbReference type="RefSeq" id="WP_091041070.1">
    <property type="nucleotide sequence ID" value="NZ_FMCV01000001.1"/>
</dbReference>
<gene>
    <name evidence="3" type="ORF">GA0070215_101282</name>
</gene>
<sequence length="241" mass="26797">MTESRLVREVARTLRREREQAGLTQQALAGRAGISQAAIARIERGDRLPSLTTAERLLAALGRQLRIEVEPLDSHLDAALDELAGTAPTERIEHLGLDRIIDALGDLPYVLSGGTAALLQGASLPVDAVEIAVRWRDSARFSAFLDRAYAQRWNARWQEWGGIHTEPEEPGEHRWRTRYGELRARMCDELPAPVEVRLGERVYPVEPLVEVEVTDRRAAELLSRYRRRLAAAGEAPDGSAG</sequence>
<keyword evidence="4" id="KW-1185">Reference proteome</keyword>
<evidence type="ECO:0000313" key="3">
    <source>
        <dbReference type="EMBL" id="SCE67433.1"/>
    </source>
</evidence>
<dbReference type="GO" id="GO:0003677">
    <property type="term" value="F:DNA binding"/>
    <property type="evidence" value="ECO:0007669"/>
    <property type="project" value="UniProtKB-KW"/>
</dbReference>
<dbReference type="PANTHER" id="PTHR46797">
    <property type="entry name" value="HTH-TYPE TRANSCRIPTIONAL REGULATOR"/>
    <property type="match status" value="1"/>
</dbReference>
<dbReference type="EMBL" id="FMCV01000001">
    <property type="protein sequence ID" value="SCE67433.1"/>
    <property type="molecule type" value="Genomic_DNA"/>
</dbReference>
<dbReference type="CDD" id="cd00093">
    <property type="entry name" value="HTH_XRE"/>
    <property type="match status" value="1"/>
</dbReference>
<feature type="domain" description="HTH cro/C1-type" evidence="2">
    <location>
        <begin position="14"/>
        <end position="72"/>
    </location>
</feature>
<dbReference type="GO" id="GO:0005829">
    <property type="term" value="C:cytosol"/>
    <property type="evidence" value="ECO:0007669"/>
    <property type="project" value="TreeGrafter"/>
</dbReference>